<reference evidence="1" key="1">
    <citation type="submission" date="2021-02" db="EMBL/GenBank/DDBJ databases">
        <authorList>
            <person name="Nowell W R."/>
        </authorList>
    </citation>
    <scope>NUCLEOTIDE SEQUENCE</scope>
</reference>
<organism evidence="1 4">
    <name type="scientific">Adineta ricciae</name>
    <name type="common">Rotifer</name>
    <dbReference type="NCBI Taxonomy" id="249248"/>
    <lineage>
        <taxon>Eukaryota</taxon>
        <taxon>Metazoa</taxon>
        <taxon>Spiralia</taxon>
        <taxon>Gnathifera</taxon>
        <taxon>Rotifera</taxon>
        <taxon>Eurotatoria</taxon>
        <taxon>Bdelloidea</taxon>
        <taxon>Adinetida</taxon>
        <taxon>Adinetidae</taxon>
        <taxon>Adineta</taxon>
    </lineage>
</organism>
<dbReference type="EMBL" id="CAJNOR010007369">
    <property type="protein sequence ID" value="CAF1615918.1"/>
    <property type="molecule type" value="Genomic_DNA"/>
</dbReference>
<dbReference type="PANTHER" id="PTHR46060">
    <property type="entry name" value="MARINER MOS1 TRANSPOSASE-LIKE PROTEIN"/>
    <property type="match status" value="1"/>
</dbReference>
<name>A0A815PIR5_ADIRI</name>
<gene>
    <name evidence="1" type="ORF">EDS130_LOCUS39442</name>
    <name evidence="2" type="ORF">XAT740_LOCUS49555</name>
</gene>
<dbReference type="EMBL" id="CAJNOJ010000442">
    <property type="protein sequence ID" value="CAF1449784.1"/>
    <property type="molecule type" value="Genomic_DNA"/>
</dbReference>
<accession>A0A815PIR5</accession>
<sequence>MLLGWQKVTLHLHPLSIHHVERDQTIDHEYYIDNCLRPLVEEIKHQRLSYGTNRILLHRDNGKPHIHRDMSSYLESEDLTITRHPPNSPDLSPCDFWLFDSIKLNLSDQTDSQSSHDATDEFMYSLDQEEYRKTFDKWIERMQLCVDNQSDYFEHFMK</sequence>
<dbReference type="Proteomes" id="UP000663852">
    <property type="component" value="Unassembled WGS sequence"/>
</dbReference>
<dbReference type="Proteomes" id="UP000663828">
    <property type="component" value="Unassembled WGS sequence"/>
</dbReference>
<evidence type="ECO:0000313" key="3">
    <source>
        <dbReference type="Proteomes" id="UP000663828"/>
    </source>
</evidence>
<evidence type="ECO:0000313" key="4">
    <source>
        <dbReference type="Proteomes" id="UP000663852"/>
    </source>
</evidence>
<evidence type="ECO:0000313" key="2">
    <source>
        <dbReference type="EMBL" id="CAF1615918.1"/>
    </source>
</evidence>
<dbReference type="InterPro" id="IPR052709">
    <property type="entry name" value="Transposase-MT_Hybrid"/>
</dbReference>
<comment type="caution">
    <text evidence="1">The sequence shown here is derived from an EMBL/GenBank/DDBJ whole genome shotgun (WGS) entry which is preliminary data.</text>
</comment>
<dbReference type="OrthoDB" id="10065579at2759"/>
<dbReference type="AlphaFoldDB" id="A0A815PIR5"/>
<protein>
    <recommendedName>
        <fullName evidence="5">Transposase</fullName>
    </recommendedName>
</protein>
<dbReference type="InterPro" id="IPR036397">
    <property type="entry name" value="RNaseH_sf"/>
</dbReference>
<proteinExistence type="predicted"/>
<evidence type="ECO:0000313" key="1">
    <source>
        <dbReference type="EMBL" id="CAF1449784.1"/>
    </source>
</evidence>
<dbReference type="Gene3D" id="3.30.420.10">
    <property type="entry name" value="Ribonuclease H-like superfamily/Ribonuclease H"/>
    <property type="match status" value="1"/>
</dbReference>
<dbReference type="PANTHER" id="PTHR46060:SF1">
    <property type="entry name" value="MARINER MOS1 TRANSPOSASE-LIKE PROTEIN"/>
    <property type="match status" value="1"/>
</dbReference>
<dbReference type="GO" id="GO:0003676">
    <property type="term" value="F:nucleic acid binding"/>
    <property type="evidence" value="ECO:0007669"/>
    <property type="project" value="InterPro"/>
</dbReference>
<keyword evidence="3" id="KW-1185">Reference proteome</keyword>
<evidence type="ECO:0008006" key="5">
    <source>
        <dbReference type="Google" id="ProtNLM"/>
    </source>
</evidence>